<proteinExistence type="predicted"/>
<dbReference type="GO" id="GO:0022857">
    <property type="term" value="F:transmembrane transporter activity"/>
    <property type="evidence" value="ECO:0007669"/>
    <property type="project" value="InterPro"/>
</dbReference>
<feature type="transmembrane region" description="Helical" evidence="7">
    <location>
        <begin position="115"/>
        <end position="135"/>
    </location>
</feature>
<dbReference type="SUPFAM" id="SSF103473">
    <property type="entry name" value="MFS general substrate transporter"/>
    <property type="match status" value="1"/>
</dbReference>
<dbReference type="AlphaFoldDB" id="A0A494X467"/>
<evidence type="ECO:0000313" key="10">
    <source>
        <dbReference type="Proteomes" id="UP000270342"/>
    </source>
</evidence>
<reference evidence="9 10" key="1">
    <citation type="submission" date="2018-10" db="EMBL/GenBank/DDBJ databases">
        <title>Robbsia sp. DHC34, isolated from soil.</title>
        <authorList>
            <person name="Gao Z.-H."/>
            <person name="Qiu L.-H."/>
        </authorList>
    </citation>
    <scope>NUCLEOTIDE SEQUENCE [LARGE SCALE GENOMIC DNA]</scope>
    <source>
        <strain evidence="9 10">DHC34</strain>
    </source>
</reference>
<dbReference type="InterPro" id="IPR020846">
    <property type="entry name" value="MFS_dom"/>
</dbReference>
<evidence type="ECO:0000256" key="4">
    <source>
        <dbReference type="ARBA" id="ARBA00022692"/>
    </source>
</evidence>
<dbReference type="InterPro" id="IPR036259">
    <property type="entry name" value="MFS_trans_sf"/>
</dbReference>
<feature type="transmembrane region" description="Helical" evidence="7">
    <location>
        <begin position="368"/>
        <end position="392"/>
    </location>
</feature>
<dbReference type="Gene3D" id="1.20.1250.20">
    <property type="entry name" value="MFS general substrate transporter like domains"/>
    <property type="match status" value="1"/>
</dbReference>
<dbReference type="GO" id="GO:0005886">
    <property type="term" value="C:plasma membrane"/>
    <property type="evidence" value="ECO:0007669"/>
    <property type="project" value="UniProtKB-SubCell"/>
</dbReference>
<dbReference type="FunFam" id="1.20.1250.20:FF:000001">
    <property type="entry name" value="Dicarboxylate MFS transporter"/>
    <property type="match status" value="1"/>
</dbReference>
<comment type="subcellular location">
    <subcellularLocation>
        <location evidence="1">Cell membrane</location>
        <topology evidence="1">Multi-pass membrane protein</topology>
    </subcellularLocation>
</comment>
<evidence type="ECO:0000256" key="5">
    <source>
        <dbReference type="ARBA" id="ARBA00022989"/>
    </source>
</evidence>
<name>A0A494X467_9BURK</name>
<comment type="caution">
    <text evidence="9">The sequence shown here is derived from an EMBL/GenBank/DDBJ whole genome shotgun (WGS) entry which is preliminary data.</text>
</comment>
<evidence type="ECO:0000256" key="2">
    <source>
        <dbReference type="ARBA" id="ARBA00022448"/>
    </source>
</evidence>
<dbReference type="PANTHER" id="PTHR43045">
    <property type="entry name" value="SHIKIMATE TRANSPORTER"/>
    <property type="match status" value="1"/>
</dbReference>
<keyword evidence="4 7" id="KW-0812">Transmembrane</keyword>
<dbReference type="CDD" id="cd17369">
    <property type="entry name" value="MFS_ShiA_like"/>
    <property type="match status" value="1"/>
</dbReference>
<keyword evidence="10" id="KW-1185">Reference proteome</keyword>
<keyword evidence="2" id="KW-0813">Transport</keyword>
<feature type="transmembrane region" description="Helical" evidence="7">
    <location>
        <begin position="56"/>
        <end position="79"/>
    </location>
</feature>
<keyword evidence="6 7" id="KW-0472">Membrane</keyword>
<gene>
    <name evidence="9" type="ORF">D7S86_27600</name>
</gene>
<dbReference type="EMBL" id="RBZU01000020">
    <property type="protein sequence ID" value="RKP44441.1"/>
    <property type="molecule type" value="Genomic_DNA"/>
</dbReference>
<feature type="transmembrane region" description="Helical" evidence="7">
    <location>
        <begin position="91"/>
        <end position="109"/>
    </location>
</feature>
<dbReference type="Pfam" id="PF07690">
    <property type="entry name" value="MFS_1"/>
    <property type="match status" value="1"/>
</dbReference>
<dbReference type="PROSITE" id="PS50850">
    <property type="entry name" value="MFS"/>
    <property type="match status" value="1"/>
</dbReference>
<feature type="transmembrane region" description="Helical" evidence="7">
    <location>
        <begin position="335"/>
        <end position="356"/>
    </location>
</feature>
<evidence type="ECO:0000256" key="6">
    <source>
        <dbReference type="ARBA" id="ARBA00023136"/>
    </source>
</evidence>
<protein>
    <submittedName>
        <fullName evidence="9">MFS transporter</fullName>
    </submittedName>
</protein>
<feature type="transmembrane region" description="Helical" evidence="7">
    <location>
        <begin position="280"/>
        <end position="299"/>
    </location>
</feature>
<evidence type="ECO:0000313" key="9">
    <source>
        <dbReference type="EMBL" id="RKP44441.1"/>
    </source>
</evidence>
<dbReference type="PANTHER" id="PTHR43045:SF1">
    <property type="entry name" value="SHIKIMATE TRANSPORTER"/>
    <property type="match status" value="1"/>
</dbReference>
<evidence type="ECO:0000259" key="8">
    <source>
        <dbReference type="PROSITE" id="PS50850"/>
    </source>
</evidence>
<evidence type="ECO:0000256" key="7">
    <source>
        <dbReference type="SAM" id="Phobius"/>
    </source>
</evidence>
<keyword evidence="3" id="KW-1003">Cell membrane</keyword>
<dbReference type="OrthoDB" id="6766492at2"/>
<evidence type="ECO:0000256" key="1">
    <source>
        <dbReference type="ARBA" id="ARBA00004651"/>
    </source>
</evidence>
<feature type="domain" description="Major facilitator superfamily (MFS) profile" evidence="8">
    <location>
        <begin position="18"/>
        <end position="430"/>
    </location>
</feature>
<accession>A0A494X467</accession>
<dbReference type="InterPro" id="IPR005829">
    <property type="entry name" value="Sugar_transporter_CS"/>
</dbReference>
<feature type="transmembrane region" description="Helical" evidence="7">
    <location>
        <begin position="21"/>
        <end position="44"/>
    </location>
</feature>
<sequence>MSYSADTALAGSTSPTRAAMASLVGAIIDWYDFYVYGLVAALVFPRLFFPSTTSSVGVLLTFATLGVGFVVRPLGGVIFGHFGDKVGRKAMLVGTLVLMGGGTVLVGLLPTYDQIGIAAPIILVALRLVQGFAVGGEWGGAALMAIEHCPENRRGFFGSFVQVGSFVGLLLATGSVSLIDTLTTEAQFLSWGWRLPFLLSVVVIFAGYWVRRSVSESPEFEQEVSAGRTEAIPLVAAIRAHPSAFLVIVAMRLCELVSFYGVTVFALNYGIKTYGIPRSVLLHATIVVGFVAIVLCPTMGALSDRIGRRPIYVLGALIGALGAFPLFWALQSQNPLWICLGFVLVGNFCCNLVICVQQPLFTEMFAPAFRYSGAGFAYQLASAIIGGLTPLVSATLSMRDNGGYTYVAVYMCIACLVSAATGLLAGRRSNAGATAWRGA</sequence>
<feature type="transmembrane region" description="Helical" evidence="7">
    <location>
        <begin position="311"/>
        <end position="329"/>
    </location>
</feature>
<evidence type="ECO:0000256" key="3">
    <source>
        <dbReference type="ARBA" id="ARBA00022475"/>
    </source>
</evidence>
<dbReference type="InterPro" id="IPR011701">
    <property type="entry name" value="MFS"/>
</dbReference>
<dbReference type="PROSITE" id="PS00216">
    <property type="entry name" value="SUGAR_TRANSPORT_1"/>
    <property type="match status" value="1"/>
</dbReference>
<dbReference type="Proteomes" id="UP000270342">
    <property type="component" value="Unassembled WGS sequence"/>
</dbReference>
<organism evidence="9 10">
    <name type="scientific">Pararobbsia silviterrae</name>
    <dbReference type="NCBI Taxonomy" id="1792498"/>
    <lineage>
        <taxon>Bacteria</taxon>
        <taxon>Pseudomonadati</taxon>
        <taxon>Pseudomonadota</taxon>
        <taxon>Betaproteobacteria</taxon>
        <taxon>Burkholderiales</taxon>
        <taxon>Burkholderiaceae</taxon>
        <taxon>Pararobbsia</taxon>
    </lineage>
</organism>
<feature type="transmembrane region" description="Helical" evidence="7">
    <location>
        <begin position="156"/>
        <end position="179"/>
    </location>
</feature>
<feature type="transmembrane region" description="Helical" evidence="7">
    <location>
        <begin position="404"/>
        <end position="425"/>
    </location>
</feature>
<feature type="transmembrane region" description="Helical" evidence="7">
    <location>
        <begin position="191"/>
        <end position="210"/>
    </location>
</feature>
<feature type="transmembrane region" description="Helical" evidence="7">
    <location>
        <begin position="244"/>
        <end position="268"/>
    </location>
</feature>
<dbReference type="RefSeq" id="WP_121091338.1">
    <property type="nucleotide sequence ID" value="NZ_RBZU01000020.1"/>
</dbReference>
<keyword evidence="5 7" id="KW-1133">Transmembrane helix</keyword>